<evidence type="ECO:0000256" key="1">
    <source>
        <dbReference type="SAM" id="MobiDB-lite"/>
    </source>
</evidence>
<protein>
    <submittedName>
        <fullName evidence="3">Uncharacterized protein</fullName>
    </submittedName>
</protein>
<name>A0A5B1CMH6_9BACT</name>
<reference evidence="3 4" key="1">
    <citation type="submission" date="2019-08" db="EMBL/GenBank/DDBJ databases">
        <title>Deep-cultivation of Planctomycetes and their phenomic and genomic characterization uncovers novel biology.</title>
        <authorList>
            <person name="Wiegand S."/>
            <person name="Jogler M."/>
            <person name="Boedeker C."/>
            <person name="Pinto D."/>
            <person name="Vollmers J."/>
            <person name="Rivas-Marin E."/>
            <person name="Kohn T."/>
            <person name="Peeters S.H."/>
            <person name="Heuer A."/>
            <person name="Rast P."/>
            <person name="Oberbeckmann S."/>
            <person name="Bunk B."/>
            <person name="Jeske O."/>
            <person name="Meyerdierks A."/>
            <person name="Storesund J.E."/>
            <person name="Kallscheuer N."/>
            <person name="Luecker S."/>
            <person name="Lage O.M."/>
            <person name="Pohl T."/>
            <person name="Merkel B.J."/>
            <person name="Hornburger P."/>
            <person name="Mueller R.-W."/>
            <person name="Bruemmer F."/>
            <person name="Labrenz M."/>
            <person name="Spormann A.M."/>
            <person name="Op Den Camp H."/>
            <person name="Overmann J."/>
            <person name="Amann R."/>
            <person name="Jetten M.S.M."/>
            <person name="Mascher T."/>
            <person name="Medema M.H."/>
            <person name="Devos D.P."/>
            <person name="Kaster A.-K."/>
            <person name="Ovreas L."/>
            <person name="Rohde M."/>
            <person name="Galperin M.Y."/>
            <person name="Jogler C."/>
        </authorList>
    </citation>
    <scope>NUCLEOTIDE SEQUENCE [LARGE SCALE GENOMIC DNA]</scope>
    <source>
        <strain evidence="3 4">LF1</strain>
    </source>
</reference>
<accession>A0A5B1CMH6</accession>
<organism evidence="3 4">
    <name type="scientific">Rubripirellula obstinata</name>
    <dbReference type="NCBI Taxonomy" id="406547"/>
    <lineage>
        <taxon>Bacteria</taxon>
        <taxon>Pseudomonadati</taxon>
        <taxon>Planctomycetota</taxon>
        <taxon>Planctomycetia</taxon>
        <taxon>Pirellulales</taxon>
        <taxon>Pirellulaceae</taxon>
        <taxon>Rubripirellula</taxon>
    </lineage>
</organism>
<feature type="compositionally biased region" description="Basic and acidic residues" evidence="1">
    <location>
        <begin position="185"/>
        <end position="194"/>
    </location>
</feature>
<evidence type="ECO:0000313" key="3">
    <source>
        <dbReference type="EMBL" id="KAA1261746.1"/>
    </source>
</evidence>
<evidence type="ECO:0000256" key="2">
    <source>
        <dbReference type="SAM" id="SignalP"/>
    </source>
</evidence>
<dbReference type="EMBL" id="VRLW01000001">
    <property type="protein sequence ID" value="KAA1261746.1"/>
    <property type="molecule type" value="Genomic_DNA"/>
</dbReference>
<feature type="region of interest" description="Disordered" evidence="1">
    <location>
        <begin position="185"/>
        <end position="209"/>
    </location>
</feature>
<gene>
    <name evidence="3" type="ORF">LF1_43060</name>
</gene>
<feature type="region of interest" description="Disordered" evidence="1">
    <location>
        <begin position="47"/>
        <end position="68"/>
    </location>
</feature>
<feature type="chain" id="PRO_5022757967" evidence="2">
    <location>
        <begin position="24"/>
        <end position="209"/>
    </location>
</feature>
<dbReference type="Proteomes" id="UP000322699">
    <property type="component" value="Unassembled WGS sequence"/>
</dbReference>
<proteinExistence type="predicted"/>
<comment type="caution">
    <text evidence="3">The sequence shown here is derived from an EMBL/GenBank/DDBJ whole genome shotgun (WGS) entry which is preliminary data.</text>
</comment>
<evidence type="ECO:0000313" key="4">
    <source>
        <dbReference type="Proteomes" id="UP000322699"/>
    </source>
</evidence>
<keyword evidence="4" id="KW-1185">Reference proteome</keyword>
<sequence length="209" mass="23085" precursor="true">MVRNLVLVCCLFAVISAAVPAFASEATFRCGHCQSCSEGDGEACHGVDMDPGRPQKPHRKMPGDVNRQKSPPLRYRMNDCKRAGNPHAVAPWATCGVNKKYSAWFVGGGAAWAGVPSMGHSVFNRGRGRKSNATRDFGEGTWGLDYGGLFGKANVWLNYTHGRKQGGEGAYRTDGEPKIVSRVKSVFERQEEKERHRHHSQVVHHEEDH</sequence>
<feature type="signal peptide" evidence="2">
    <location>
        <begin position="1"/>
        <end position="23"/>
    </location>
</feature>
<dbReference type="AlphaFoldDB" id="A0A5B1CMH6"/>
<keyword evidence="2" id="KW-0732">Signal</keyword>